<proteinExistence type="predicted"/>
<accession>A0A382USD1</accession>
<name>A0A382USD1_9ZZZZ</name>
<dbReference type="AlphaFoldDB" id="A0A382USD1"/>
<sequence>MQLQMNTTLRLAVMTLTVIGTACETAGSGPSAFVSMLGTDTVTVESFTRSNSRIEGQLVTRLPYTHRIRYAADLNPDGTISHLEAETSTPDENAQGPASQSWTVSITDGTATVERVGGQNPGTNSFEVGPGAIPTLGRASIAMFAFEQAMRQAEASGVGEHPVELVYPTRPQPVNNEIKSRSTTTSCPTT</sequence>
<evidence type="ECO:0000313" key="2">
    <source>
        <dbReference type="EMBL" id="SVD36591.1"/>
    </source>
</evidence>
<organism evidence="2">
    <name type="scientific">marine metagenome</name>
    <dbReference type="NCBI Taxonomy" id="408172"/>
    <lineage>
        <taxon>unclassified sequences</taxon>
        <taxon>metagenomes</taxon>
        <taxon>ecological metagenomes</taxon>
    </lineage>
</organism>
<reference evidence="2" key="1">
    <citation type="submission" date="2018-05" db="EMBL/GenBank/DDBJ databases">
        <authorList>
            <person name="Lanie J.A."/>
            <person name="Ng W.-L."/>
            <person name="Kazmierczak K.M."/>
            <person name="Andrzejewski T.M."/>
            <person name="Davidsen T.M."/>
            <person name="Wayne K.J."/>
            <person name="Tettelin H."/>
            <person name="Glass J.I."/>
            <person name="Rusch D."/>
            <person name="Podicherti R."/>
            <person name="Tsui H.-C.T."/>
            <person name="Winkler M.E."/>
        </authorList>
    </citation>
    <scope>NUCLEOTIDE SEQUENCE</scope>
</reference>
<feature type="region of interest" description="Disordered" evidence="1">
    <location>
        <begin position="80"/>
        <end position="102"/>
    </location>
</feature>
<feature type="compositionally biased region" description="Polar residues" evidence="1">
    <location>
        <begin position="86"/>
        <end position="102"/>
    </location>
</feature>
<evidence type="ECO:0000256" key="1">
    <source>
        <dbReference type="SAM" id="MobiDB-lite"/>
    </source>
</evidence>
<feature type="compositionally biased region" description="Polar residues" evidence="1">
    <location>
        <begin position="172"/>
        <end position="190"/>
    </location>
</feature>
<gene>
    <name evidence="2" type="ORF">METZ01_LOCUS389445</name>
</gene>
<feature type="non-terminal residue" evidence="2">
    <location>
        <position position="190"/>
    </location>
</feature>
<feature type="region of interest" description="Disordered" evidence="1">
    <location>
        <begin position="166"/>
        <end position="190"/>
    </location>
</feature>
<protein>
    <submittedName>
        <fullName evidence="2">Uncharacterized protein</fullName>
    </submittedName>
</protein>
<dbReference type="EMBL" id="UINC01146075">
    <property type="protein sequence ID" value="SVD36591.1"/>
    <property type="molecule type" value="Genomic_DNA"/>
</dbReference>